<dbReference type="Gene3D" id="3.30.420.10">
    <property type="entry name" value="Ribonuclease H-like superfamily/Ribonuclease H"/>
    <property type="match status" value="1"/>
</dbReference>
<gene>
    <name evidence="1" type="ORF">SI8410_03004003</name>
</gene>
<dbReference type="PANTHER" id="PTHR35046">
    <property type="entry name" value="ZINC KNUCKLE (CCHC-TYPE) FAMILY PROTEIN"/>
    <property type="match status" value="1"/>
</dbReference>
<dbReference type="Proteomes" id="UP000663760">
    <property type="component" value="Chromosome 3"/>
</dbReference>
<protein>
    <submittedName>
        <fullName evidence="1">Uncharacterized protein</fullName>
    </submittedName>
</protein>
<sequence>MLLELPNSTLMMSFVSMVSQRVLNRDICFTSYFWKTLWHLLGTKLNFSTAFHLQTDSQTEVVNRSLRNLLRSLVGDHLKS</sequence>
<proteinExistence type="predicted"/>
<keyword evidence="2" id="KW-1185">Reference proteome</keyword>
<dbReference type="EMBL" id="LR746266">
    <property type="protein sequence ID" value="CAA7393217.1"/>
    <property type="molecule type" value="Genomic_DNA"/>
</dbReference>
<evidence type="ECO:0000313" key="2">
    <source>
        <dbReference type="Proteomes" id="UP000663760"/>
    </source>
</evidence>
<dbReference type="InterPro" id="IPR012337">
    <property type="entry name" value="RNaseH-like_sf"/>
</dbReference>
<organism evidence="1 2">
    <name type="scientific">Spirodela intermedia</name>
    <name type="common">Intermediate duckweed</name>
    <dbReference type="NCBI Taxonomy" id="51605"/>
    <lineage>
        <taxon>Eukaryota</taxon>
        <taxon>Viridiplantae</taxon>
        <taxon>Streptophyta</taxon>
        <taxon>Embryophyta</taxon>
        <taxon>Tracheophyta</taxon>
        <taxon>Spermatophyta</taxon>
        <taxon>Magnoliopsida</taxon>
        <taxon>Liliopsida</taxon>
        <taxon>Araceae</taxon>
        <taxon>Lemnoideae</taxon>
        <taxon>Spirodela</taxon>
    </lineage>
</organism>
<evidence type="ECO:0000313" key="1">
    <source>
        <dbReference type="EMBL" id="CAA7393217.1"/>
    </source>
</evidence>
<dbReference type="SUPFAM" id="SSF53098">
    <property type="entry name" value="Ribonuclease H-like"/>
    <property type="match status" value="1"/>
</dbReference>
<reference evidence="1" key="1">
    <citation type="submission" date="2020-02" db="EMBL/GenBank/DDBJ databases">
        <authorList>
            <person name="Scholz U."/>
            <person name="Mascher M."/>
            <person name="Fiebig A."/>
        </authorList>
    </citation>
    <scope>NUCLEOTIDE SEQUENCE</scope>
</reference>
<dbReference type="OrthoDB" id="115950at2759"/>
<dbReference type="GO" id="GO:0003676">
    <property type="term" value="F:nucleic acid binding"/>
    <property type="evidence" value="ECO:0007669"/>
    <property type="project" value="InterPro"/>
</dbReference>
<accession>A0A7I8K7S8</accession>
<dbReference type="PANTHER" id="PTHR35046:SF18">
    <property type="entry name" value="RNA-DIRECTED DNA POLYMERASE"/>
    <property type="match status" value="1"/>
</dbReference>
<dbReference type="InterPro" id="IPR036397">
    <property type="entry name" value="RNaseH_sf"/>
</dbReference>
<dbReference type="AlphaFoldDB" id="A0A7I8K7S8"/>
<name>A0A7I8K7S8_SPIIN</name>